<reference evidence="1 2" key="1">
    <citation type="submission" date="2020-05" db="EMBL/GenBank/DDBJ databases">
        <title>Identification and distribution of gene clusters putatively required for synthesis of sphingolipid metabolism inhibitors in phylogenetically diverse species of the filamentous fungus Fusarium.</title>
        <authorList>
            <person name="Kim H.-S."/>
            <person name="Busman M."/>
            <person name="Brown D.W."/>
            <person name="Divon H."/>
            <person name="Uhlig S."/>
            <person name="Proctor R.H."/>
        </authorList>
    </citation>
    <scope>NUCLEOTIDE SEQUENCE [LARGE SCALE GENOMIC DNA]</scope>
    <source>
        <strain evidence="1 2">NRRL 66235</strain>
    </source>
</reference>
<dbReference type="AlphaFoldDB" id="A0A8H6D0Q0"/>
<evidence type="ECO:0000313" key="1">
    <source>
        <dbReference type="EMBL" id="KAF5698727.1"/>
    </source>
</evidence>
<organism evidence="1 2">
    <name type="scientific">Fusarium mundagurra</name>
    <dbReference type="NCBI Taxonomy" id="1567541"/>
    <lineage>
        <taxon>Eukaryota</taxon>
        <taxon>Fungi</taxon>
        <taxon>Dikarya</taxon>
        <taxon>Ascomycota</taxon>
        <taxon>Pezizomycotina</taxon>
        <taxon>Sordariomycetes</taxon>
        <taxon>Hypocreomycetidae</taxon>
        <taxon>Hypocreales</taxon>
        <taxon>Nectriaceae</taxon>
        <taxon>Fusarium</taxon>
        <taxon>Fusarium fujikuroi species complex</taxon>
    </lineage>
</organism>
<sequence length="142" mass="16513">MASTPDPTTLWIPASHSRLPFDVELFIVNDLIQLYKHDEGRLAPLATVSETWQRIVEKHTFRDFKLTVHELPVFQSFVQRGRLQLIKAITLEVRTGPSWHEDCDWNIFQNILSSVVSSTTAIEFIRIEKWWNVFGICDSRGM</sequence>
<protein>
    <recommendedName>
        <fullName evidence="3">F-box domain-containing protein</fullName>
    </recommendedName>
</protein>
<name>A0A8H6D0Q0_9HYPO</name>
<gene>
    <name evidence="1" type="ORF">FMUND_15034</name>
</gene>
<proteinExistence type="predicted"/>
<dbReference type="EMBL" id="JAAOAN010000873">
    <property type="protein sequence ID" value="KAF5698727.1"/>
    <property type="molecule type" value="Genomic_DNA"/>
</dbReference>
<evidence type="ECO:0008006" key="3">
    <source>
        <dbReference type="Google" id="ProtNLM"/>
    </source>
</evidence>
<comment type="caution">
    <text evidence="1">The sequence shown here is derived from an EMBL/GenBank/DDBJ whole genome shotgun (WGS) entry which is preliminary data.</text>
</comment>
<accession>A0A8H6D0Q0</accession>
<evidence type="ECO:0000313" key="2">
    <source>
        <dbReference type="Proteomes" id="UP000544331"/>
    </source>
</evidence>
<dbReference type="OrthoDB" id="5333491at2759"/>
<keyword evidence="2" id="KW-1185">Reference proteome</keyword>
<dbReference type="Proteomes" id="UP000544331">
    <property type="component" value="Unassembled WGS sequence"/>
</dbReference>